<organism evidence="10 11">
    <name type="scientific">Marinicauda algicola</name>
    <dbReference type="NCBI Taxonomy" id="2029849"/>
    <lineage>
        <taxon>Bacteria</taxon>
        <taxon>Pseudomonadati</taxon>
        <taxon>Pseudomonadota</taxon>
        <taxon>Alphaproteobacteria</taxon>
        <taxon>Maricaulales</taxon>
        <taxon>Maricaulaceae</taxon>
        <taxon>Marinicauda</taxon>
    </lineage>
</organism>
<evidence type="ECO:0000256" key="6">
    <source>
        <dbReference type="ARBA" id="ARBA00023277"/>
    </source>
</evidence>
<feature type="binding site" evidence="8">
    <location>
        <position position="93"/>
    </location>
    <ligand>
        <name>Mn(2+)</name>
        <dbReference type="ChEBI" id="CHEBI:29035"/>
        <label>2</label>
    </ligand>
</feature>
<gene>
    <name evidence="10" type="primary">glpX</name>
    <name evidence="10" type="ORF">E5163_13735</name>
</gene>
<feature type="binding site" evidence="8">
    <location>
        <position position="219"/>
    </location>
    <ligand>
        <name>Mn(2+)</name>
        <dbReference type="ChEBI" id="CHEBI:29035"/>
        <label>2</label>
    </ligand>
</feature>
<evidence type="ECO:0000256" key="7">
    <source>
        <dbReference type="PIRNR" id="PIRNR004532"/>
    </source>
</evidence>
<feature type="binding site" evidence="9">
    <location>
        <begin position="192"/>
        <end position="194"/>
    </location>
    <ligand>
        <name>substrate</name>
    </ligand>
</feature>
<keyword evidence="6 7" id="KW-0119">Carbohydrate metabolism</keyword>
<evidence type="ECO:0000313" key="10">
    <source>
        <dbReference type="EMBL" id="TGY87961.1"/>
    </source>
</evidence>
<dbReference type="GO" id="GO:0030388">
    <property type="term" value="P:fructose 1,6-bisphosphate metabolic process"/>
    <property type="evidence" value="ECO:0007669"/>
    <property type="project" value="TreeGrafter"/>
</dbReference>
<comment type="cofactor">
    <cofactor evidence="8">
        <name>Mn(2+)</name>
        <dbReference type="ChEBI" id="CHEBI:29035"/>
    </cofactor>
</comment>
<dbReference type="InterPro" id="IPR004464">
    <property type="entry name" value="FBPase_class-2/SBPase"/>
</dbReference>
<dbReference type="AlphaFoldDB" id="A0A4S2GYK0"/>
<evidence type="ECO:0000256" key="2">
    <source>
        <dbReference type="ARBA" id="ARBA00008989"/>
    </source>
</evidence>
<dbReference type="SUPFAM" id="SSF56655">
    <property type="entry name" value="Carbohydrate phosphatase"/>
    <property type="match status" value="1"/>
</dbReference>
<comment type="catalytic activity">
    <reaction evidence="1">
        <text>beta-D-fructose 1,6-bisphosphate + H2O = beta-D-fructose 6-phosphate + phosphate</text>
        <dbReference type="Rhea" id="RHEA:11064"/>
        <dbReference type="ChEBI" id="CHEBI:15377"/>
        <dbReference type="ChEBI" id="CHEBI:32966"/>
        <dbReference type="ChEBI" id="CHEBI:43474"/>
        <dbReference type="ChEBI" id="CHEBI:57634"/>
        <dbReference type="EC" id="3.1.3.11"/>
    </reaction>
</comment>
<sequence>MSDGRALDRLAFEALNAAELAAIAAERLAGRGDKTAADQAAVDAMRKGLNAMSMRGRIVIGEGERDEAPMLYIGEEVGSGEGPEIDIALDPLEGTGLTARGMPNALAVLAIAPRGGLLHAPDTYMDKIAIGPGYPEGVIDLDASPSQNVKALARAKGVDVRDITACVLERDRHEDIIADIRKAGARIELIPDGDVAGVISCADPDGGPDIYIGRGGAPEGVLAAAALRCLGGQMQARLHFRTDEERKRAEKTGISDLDRKYTHAELASKDCVFIATGVTEGLMLNGVRRGPDYVATESLVLSSVTGSRRIVETRRPL</sequence>
<feature type="binding site" evidence="9">
    <location>
        <position position="124"/>
    </location>
    <ligand>
        <name>substrate</name>
    </ligand>
</feature>
<evidence type="ECO:0000256" key="4">
    <source>
        <dbReference type="ARBA" id="ARBA00022801"/>
    </source>
</evidence>
<dbReference type="Pfam" id="PF03320">
    <property type="entry name" value="FBPase_glpX"/>
    <property type="match status" value="1"/>
</dbReference>
<dbReference type="Gene3D" id="3.40.190.90">
    <property type="match status" value="1"/>
</dbReference>
<feature type="binding site" evidence="9">
    <location>
        <begin position="170"/>
        <end position="172"/>
    </location>
    <ligand>
        <name>substrate</name>
    </ligand>
</feature>
<dbReference type="GO" id="GO:0006071">
    <property type="term" value="P:glycerol metabolic process"/>
    <property type="evidence" value="ECO:0007669"/>
    <property type="project" value="InterPro"/>
</dbReference>
<evidence type="ECO:0000313" key="11">
    <source>
        <dbReference type="Proteomes" id="UP000308054"/>
    </source>
</evidence>
<evidence type="ECO:0000256" key="1">
    <source>
        <dbReference type="ARBA" id="ARBA00001273"/>
    </source>
</evidence>
<keyword evidence="3 8" id="KW-0479">Metal-binding</keyword>
<dbReference type="GO" id="GO:0042132">
    <property type="term" value="F:fructose 1,6-bisphosphate 1-phosphatase activity"/>
    <property type="evidence" value="ECO:0007669"/>
    <property type="project" value="UniProtKB-EC"/>
</dbReference>
<dbReference type="PANTHER" id="PTHR30447">
    <property type="entry name" value="FRUCTOSE-1,6-BISPHOSPHATASE CLASS 2"/>
    <property type="match status" value="1"/>
</dbReference>
<evidence type="ECO:0000256" key="3">
    <source>
        <dbReference type="ARBA" id="ARBA00022723"/>
    </source>
</evidence>
<dbReference type="OrthoDB" id="9779353at2"/>
<reference evidence="10 11" key="1">
    <citation type="journal article" date="2017" name="Int. J. Syst. Evol. Microbiol.">
        <title>Marinicauda algicola sp. nov., isolated from a marine red alga Rhodosorus marinus.</title>
        <authorList>
            <person name="Jeong S.E."/>
            <person name="Jeon S.H."/>
            <person name="Chun B.H."/>
            <person name="Kim D.W."/>
            <person name="Jeon C.O."/>
        </authorList>
    </citation>
    <scope>NUCLEOTIDE SEQUENCE [LARGE SCALE GENOMIC DNA]</scope>
    <source>
        <strain evidence="10 11">JCM 31718</strain>
    </source>
</reference>
<dbReference type="GO" id="GO:0006094">
    <property type="term" value="P:gluconeogenesis"/>
    <property type="evidence" value="ECO:0007669"/>
    <property type="project" value="InterPro"/>
</dbReference>
<accession>A0A4S2GYK0</accession>
<keyword evidence="4 10" id="KW-0378">Hydrolase</keyword>
<dbReference type="GO" id="GO:0005829">
    <property type="term" value="C:cytosol"/>
    <property type="evidence" value="ECO:0007669"/>
    <property type="project" value="TreeGrafter"/>
</dbReference>
<comment type="caution">
    <text evidence="10">The sequence shown here is derived from an EMBL/GenBank/DDBJ whole genome shotgun (WGS) entry which is preliminary data.</text>
</comment>
<evidence type="ECO:0000256" key="5">
    <source>
        <dbReference type="ARBA" id="ARBA00023211"/>
    </source>
</evidence>
<name>A0A4S2GYK0_9PROT</name>
<dbReference type="CDD" id="cd01516">
    <property type="entry name" value="FBPase_glpX"/>
    <property type="match status" value="1"/>
</dbReference>
<feature type="binding site" evidence="8">
    <location>
        <position position="90"/>
    </location>
    <ligand>
        <name>Mn(2+)</name>
        <dbReference type="ChEBI" id="CHEBI:29035"/>
        <label>2</label>
    </ligand>
</feature>
<dbReference type="NCBIfam" id="TIGR00330">
    <property type="entry name" value="glpX"/>
    <property type="match status" value="1"/>
</dbReference>
<dbReference type="PANTHER" id="PTHR30447:SF0">
    <property type="entry name" value="FRUCTOSE-1,6-BISPHOSPHATASE 1 CLASS 2-RELATED"/>
    <property type="match status" value="1"/>
</dbReference>
<dbReference type="GO" id="GO:0030145">
    <property type="term" value="F:manganese ion binding"/>
    <property type="evidence" value="ECO:0007669"/>
    <property type="project" value="UniProtKB-ARBA"/>
</dbReference>
<dbReference type="Gene3D" id="3.30.540.10">
    <property type="entry name" value="Fructose-1,6-Bisphosphatase, subunit A, domain 1"/>
    <property type="match status" value="1"/>
</dbReference>
<dbReference type="EMBL" id="SRXW01000004">
    <property type="protein sequence ID" value="TGY87961.1"/>
    <property type="molecule type" value="Genomic_DNA"/>
</dbReference>
<protein>
    <recommendedName>
        <fullName evidence="7">Fructose-1,6-bisphosphatase</fullName>
    </recommendedName>
</protein>
<dbReference type="RefSeq" id="WP_135996940.1">
    <property type="nucleotide sequence ID" value="NZ_CP071057.1"/>
</dbReference>
<evidence type="ECO:0000256" key="9">
    <source>
        <dbReference type="PIRSR" id="PIRSR004532-2"/>
    </source>
</evidence>
<feature type="binding site" evidence="8">
    <location>
        <position position="38"/>
    </location>
    <ligand>
        <name>Mn(2+)</name>
        <dbReference type="ChEBI" id="CHEBI:29035"/>
        <label>1</label>
    </ligand>
</feature>
<dbReference type="FunFam" id="3.40.190.90:FF:000001">
    <property type="entry name" value="Fructose-1,6-bisphosphatase"/>
    <property type="match status" value="1"/>
</dbReference>
<keyword evidence="5 8" id="KW-0464">Manganese</keyword>
<dbReference type="Proteomes" id="UP000308054">
    <property type="component" value="Unassembled WGS sequence"/>
</dbReference>
<feature type="binding site" evidence="9">
    <location>
        <begin position="93"/>
        <end position="95"/>
    </location>
    <ligand>
        <name>substrate</name>
    </ligand>
</feature>
<dbReference type="PIRSF" id="PIRSF004532">
    <property type="entry name" value="GlpX"/>
    <property type="match status" value="1"/>
</dbReference>
<comment type="similarity">
    <text evidence="2 7">Belongs to the FBPase class 2 family.</text>
</comment>
<proteinExistence type="inferred from homology"/>
<feature type="binding site" evidence="8">
    <location>
        <position position="62"/>
    </location>
    <ligand>
        <name>Mn(2+)</name>
        <dbReference type="ChEBI" id="CHEBI:29035"/>
        <label>1</label>
    </ligand>
</feature>
<evidence type="ECO:0000256" key="8">
    <source>
        <dbReference type="PIRSR" id="PIRSR004532-1"/>
    </source>
</evidence>
<keyword evidence="11" id="KW-1185">Reference proteome</keyword>
<feature type="binding site" evidence="9">
    <location>
        <position position="216"/>
    </location>
    <ligand>
        <name>substrate</name>
    </ligand>
</feature>